<evidence type="ECO:0000256" key="4">
    <source>
        <dbReference type="ARBA" id="ARBA00022603"/>
    </source>
</evidence>
<dbReference type="InterPro" id="IPR011102">
    <property type="entry name" value="Sig_transdc_His_kinase_HWE"/>
</dbReference>
<dbReference type="InterPro" id="IPR022642">
    <property type="entry name" value="CheR_C"/>
</dbReference>
<gene>
    <name evidence="16" type="ORF">GRI34_09995</name>
</gene>
<dbReference type="SMART" id="SM00138">
    <property type="entry name" value="MeTrc"/>
    <property type="match status" value="1"/>
</dbReference>
<dbReference type="InterPro" id="IPR035909">
    <property type="entry name" value="CheB_C"/>
</dbReference>
<dbReference type="SMART" id="SM00911">
    <property type="entry name" value="HWE_HK"/>
    <property type="match status" value="1"/>
</dbReference>
<dbReference type="InterPro" id="IPR036804">
    <property type="entry name" value="CheR_N_sf"/>
</dbReference>
<keyword evidence="10" id="KW-0145">Chemotaxis</keyword>
<dbReference type="Gene3D" id="3.30.565.10">
    <property type="entry name" value="Histidine kinase-like ATPase, C-terminal domain"/>
    <property type="match status" value="1"/>
</dbReference>
<dbReference type="Gene3D" id="1.10.155.10">
    <property type="entry name" value="Chemotaxis receptor methyltransferase CheR, N-terminal domain"/>
    <property type="match status" value="1"/>
</dbReference>
<dbReference type="PANTHER" id="PTHR24422">
    <property type="entry name" value="CHEMOTAXIS PROTEIN METHYLTRANSFERASE"/>
    <property type="match status" value="1"/>
</dbReference>
<dbReference type="Pfam" id="PF03705">
    <property type="entry name" value="CheR_N"/>
    <property type="match status" value="1"/>
</dbReference>
<organism evidence="16 17">
    <name type="scientific">Qipengyuania aquimaris</name>
    <dbReference type="NCBI Taxonomy" id="255984"/>
    <lineage>
        <taxon>Bacteria</taxon>
        <taxon>Pseudomonadati</taxon>
        <taxon>Pseudomonadota</taxon>
        <taxon>Alphaproteobacteria</taxon>
        <taxon>Sphingomonadales</taxon>
        <taxon>Erythrobacteraceae</taxon>
        <taxon>Qipengyuania</taxon>
    </lineage>
</organism>
<evidence type="ECO:0000256" key="7">
    <source>
        <dbReference type="ARBA" id="ARBA00022741"/>
    </source>
</evidence>
<keyword evidence="11" id="KW-0175">Coiled coil</keyword>
<dbReference type="CDD" id="cd16434">
    <property type="entry name" value="CheB-CheR_fusion"/>
    <property type="match status" value="1"/>
</dbReference>
<comment type="catalytic activity">
    <reaction evidence="1">
        <text>ATP + protein L-histidine = ADP + protein N-phospho-L-histidine.</text>
        <dbReference type="EC" id="2.7.13.3"/>
    </reaction>
</comment>
<evidence type="ECO:0000256" key="9">
    <source>
        <dbReference type="ARBA" id="ARBA00022840"/>
    </source>
</evidence>
<dbReference type="PRINTS" id="PR00996">
    <property type="entry name" value="CHERMTFRASE"/>
</dbReference>
<dbReference type="GO" id="GO:0006935">
    <property type="term" value="P:chemotaxis"/>
    <property type="evidence" value="ECO:0007669"/>
    <property type="project" value="UniProtKB-UniRule"/>
</dbReference>
<dbReference type="AlphaFoldDB" id="A0A6I4TL83"/>
<keyword evidence="6" id="KW-0949">S-adenosyl-L-methionine</keyword>
<dbReference type="Pfam" id="PF07536">
    <property type="entry name" value="HWE_HK"/>
    <property type="match status" value="1"/>
</dbReference>
<dbReference type="InterPro" id="IPR035965">
    <property type="entry name" value="PAS-like_dom_sf"/>
</dbReference>
<dbReference type="SUPFAM" id="SSF55785">
    <property type="entry name" value="PYP-like sensor domain (PAS domain)"/>
    <property type="match status" value="2"/>
</dbReference>
<evidence type="ECO:0000256" key="10">
    <source>
        <dbReference type="PROSITE-ProRule" id="PRU00050"/>
    </source>
</evidence>
<reference evidence="16 17" key="1">
    <citation type="submission" date="2019-12" db="EMBL/GenBank/DDBJ databases">
        <title>Genomic-based taxomic classification of the family Erythrobacteraceae.</title>
        <authorList>
            <person name="Xu L."/>
        </authorList>
    </citation>
    <scope>NUCLEOTIDE SEQUENCE [LARGE SCALE GENOMIC DNA]</scope>
    <source>
        <strain evidence="16 17">JCM 12189</strain>
    </source>
</reference>
<dbReference type="GO" id="GO:0005737">
    <property type="term" value="C:cytoplasm"/>
    <property type="evidence" value="ECO:0007669"/>
    <property type="project" value="InterPro"/>
</dbReference>
<dbReference type="PROSITE" id="PS50123">
    <property type="entry name" value="CHER"/>
    <property type="match status" value="1"/>
</dbReference>
<dbReference type="GO" id="GO:0005524">
    <property type="term" value="F:ATP binding"/>
    <property type="evidence" value="ECO:0007669"/>
    <property type="project" value="UniProtKB-KW"/>
</dbReference>
<keyword evidence="7" id="KW-0547">Nucleotide-binding</keyword>
<dbReference type="InterPro" id="IPR029063">
    <property type="entry name" value="SAM-dependent_MTases_sf"/>
</dbReference>
<name>A0A6I4TL83_9SPHN</name>
<dbReference type="Pfam" id="PF13596">
    <property type="entry name" value="PAS_10"/>
    <property type="match status" value="1"/>
</dbReference>
<evidence type="ECO:0000256" key="12">
    <source>
        <dbReference type="SAM" id="MobiDB-lite"/>
    </source>
</evidence>
<dbReference type="PROSITE" id="PS50122">
    <property type="entry name" value="CHEB"/>
    <property type="match status" value="1"/>
</dbReference>
<keyword evidence="17" id="KW-1185">Reference proteome</keyword>
<protein>
    <submittedName>
        <fullName evidence="16">Chemotaxis protein</fullName>
    </submittedName>
</protein>
<dbReference type="InterPro" id="IPR050903">
    <property type="entry name" value="Bact_Chemotaxis_MeTrfase"/>
</dbReference>
<evidence type="ECO:0000256" key="5">
    <source>
        <dbReference type="ARBA" id="ARBA00022679"/>
    </source>
</evidence>
<sequence>MPVVAIGASAGGLEALREVFGAQDDDTGLAFVVIQHLDPTHESLMAQLIERYTSMKVRQAEGGEVLEADHIYVIPPAHGLAVTNGVLELTEFSDPRGQRRPIDDFFDSLANDRNHLAACVILSGTGADGSRGLRAIKEMGGLAVAQDPDTARYDGMPVSAIATGLVDVVAKPAEIIDVVSDFFQRAPSEKLEDEAREVADRIDELCEVLRDAVGHDFSRYKRSTLVRRVARRMQVLSIEDAGRYVRRMRSDEDECQALFQDLLINVTQFFRDGEDFRTLHEGVIDTIVRNARDGQEVRIWAPGCSSGEEAYTIAMLFAESMRREDKRPYVQIFATDIDDKMLDIARSATYPVSALPDIPAEFQHHYVIGGTDTFSMVPQIRDMVRFSLHNVVRDPPFSKIDLVSCRNLLIYFDEELQRIVLPLFHFALRDSGFLFLGTSEGIGRFEDLFETVDQRARIFKRRNVKSNYNLQLARTNAPTYVRRRERSDAPSEQRSSGSTEVAALRRLAEKYSPVSFLVDQEGALLQKWGAAGRYLEFPDRLERTVHVPTLARPGLREVIGPLLRKVVEGQTRLIARDQEITTEFGRISTSVLCEPIAPGGYLIVIRETGALRPFDEEDFEEFEIGDGQLQFLEEELQNTRHRLRSTVEELETTNEELKSSNEEMMSMNEELQSTNEELTTVNDELKTKVDQVTVANADLKNFFATTELMVLVVDGDLNLRSFTEAATRIFPINERDIGRHIDVLPSELKDQSYLRMAKAAAAQGRSEDYHTSLSDGSREYIGRVIPYRQMDGEIDGATIVFTDVTDALAMERDLREERERLRLALEVAKIGVWEYEPATDRTVLDKMERRLLELGDDEGDTMEPILAKLPGPDRDRVNTALRRAMDGGKDFDEVFSLPLDNGGTRWLHGLGRRIMGSEGAKFIGVTYDITPEREMLAEREIMLREMNHRVKNLFAVIAAMVAISRREADNLDDFAEDLRNRIHALGRSHALTTRHADGGSVHLRELLDTVLAPAHENQRLDFDGPDVEVPNAKLTSVALILHEWATNASKYGALGDESGSVTVNWDLDGGDLRLDWIENGSTGEDGTGKGFGTRLLEVTARQLSGRVEGEKAENGYTRRLVFPLSDSASPAPSNPA</sequence>
<dbReference type="OrthoDB" id="9816309at2"/>
<comment type="catalytic activity">
    <reaction evidence="2">
        <text>L-glutamyl-[protein] + S-adenosyl-L-methionine = [protein]-L-glutamate 5-O-methyl ester + S-adenosyl-L-homocysteine</text>
        <dbReference type="Rhea" id="RHEA:24452"/>
        <dbReference type="Rhea" id="RHEA-COMP:10208"/>
        <dbReference type="Rhea" id="RHEA-COMP:10311"/>
        <dbReference type="ChEBI" id="CHEBI:29973"/>
        <dbReference type="ChEBI" id="CHEBI:57856"/>
        <dbReference type="ChEBI" id="CHEBI:59789"/>
        <dbReference type="ChEBI" id="CHEBI:82795"/>
        <dbReference type="EC" id="2.1.1.80"/>
    </reaction>
</comment>
<feature type="active site" evidence="10">
    <location>
        <position position="128"/>
    </location>
</feature>
<evidence type="ECO:0000256" key="2">
    <source>
        <dbReference type="ARBA" id="ARBA00001541"/>
    </source>
</evidence>
<dbReference type="GO" id="GO:0000156">
    <property type="term" value="F:phosphorelay response regulator activity"/>
    <property type="evidence" value="ECO:0007669"/>
    <property type="project" value="InterPro"/>
</dbReference>
<accession>A0A6I4TL83</accession>
<keyword evidence="3" id="KW-0597">Phosphoprotein</keyword>
<dbReference type="InterPro" id="IPR000700">
    <property type="entry name" value="PAS-assoc_C"/>
</dbReference>
<evidence type="ECO:0000256" key="1">
    <source>
        <dbReference type="ARBA" id="ARBA00000085"/>
    </source>
</evidence>
<dbReference type="GO" id="GO:0004673">
    <property type="term" value="F:protein histidine kinase activity"/>
    <property type="evidence" value="ECO:0007669"/>
    <property type="project" value="UniProtKB-EC"/>
</dbReference>
<dbReference type="SUPFAM" id="SSF47757">
    <property type="entry name" value="Chemotaxis receptor methyltransferase CheR, N-terminal domain"/>
    <property type="match status" value="1"/>
</dbReference>
<evidence type="ECO:0000256" key="6">
    <source>
        <dbReference type="ARBA" id="ARBA00022691"/>
    </source>
</evidence>
<dbReference type="Pfam" id="PF01339">
    <property type="entry name" value="CheB_methylest"/>
    <property type="match status" value="1"/>
</dbReference>
<feature type="region of interest" description="Disordered" evidence="12">
    <location>
        <begin position="479"/>
        <end position="500"/>
    </location>
</feature>
<dbReference type="Proteomes" id="UP000432727">
    <property type="component" value="Unassembled WGS sequence"/>
</dbReference>
<feature type="active site" evidence="10">
    <location>
        <position position="9"/>
    </location>
</feature>
<evidence type="ECO:0000313" key="16">
    <source>
        <dbReference type="EMBL" id="MXO96745.1"/>
    </source>
</evidence>
<feature type="coiled-coil region" evidence="11">
    <location>
        <begin position="629"/>
        <end position="688"/>
    </location>
</feature>
<keyword evidence="10" id="KW-0378">Hydrolase</keyword>
<evidence type="ECO:0000256" key="8">
    <source>
        <dbReference type="ARBA" id="ARBA00022777"/>
    </source>
</evidence>
<feature type="domain" description="CheR-type methyltransferase" evidence="15">
    <location>
        <begin position="190"/>
        <end position="462"/>
    </location>
</feature>
<evidence type="ECO:0000259" key="14">
    <source>
        <dbReference type="PROSITE" id="PS50122"/>
    </source>
</evidence>
<dbReference type="EMBL" id="WTYI01000001">
    <property type="protein sequence ID" value="MXO96745.1"/>
    <property type="molecule type" value="Genomic_DNA"/>
</dbReference>
<feature type="domain" description="PAC" evidence="13">
    <location>
        <begin position="765"/>
        <end position="816"/>
    </location>
</feature>
<evidence type="ECO:0000256" key="11">
    <source>
        <dbReference type="SAM" id="Coils"/>
    </source>
</evidence>
<dbReference type="Gene3D" id="3.40.50.150">
    <property type="entry name" value="Vaccinia Virus protein VP39"/>
    <property type="match status" value="1"/>
</dbReference>
<keyword evidence="5" id="KW-0808">Transferase</keyword>
<evidence type="ECO:0000259" key="13">
    <source>
        <dbReference type="PROSITE" id="PS50113"/>
    </source>
</evidence>
<feature type="domain" description="CheB-type methylesterase" evidence="14">
    <location>
        <begin position="1"/>
        <end position="175"/>
    </location>
</feature>
<dbReference type="InterPro" id="IPR000673">
    <property type="entry name" value="Sig_transdc_resp-reg_Me-estase"/>
</dbReference>
<evidence type="ECO:0000259" key="15">
    <source>
        <dbReference type="PROSITE" id="PS50123"/>
    </source>
</evidence>
<dbReference type="GO" id="GO:0008983">
    <property type="term" value="F:protein-glutamate O-methyltransferase activity"/>
    <property type="evidence" value="ECO:0007669"/>
    <property type="project" value="UniProtKB-EC"/>
</dbReference>
<dbReference type="InterPro" id="IPR036890">
    <property type="entry name" value="HATPase_C_sf"/>
</dbReference>
<comment type="caution">
    <text evidence="16">The sequence shown here is derived from an EMBL/GenBank/DDBJ whole genome shotgun (WGS) entry which is preliminary data.</text>
</comment>
<dbReference type="SUPFAM" id="SSF52738">
    <property type="entry name" value="Methylesterase CheB, C-terminal domain"/>
    <property type="match status" value="1"/>
</dbReference>
<keyword evidence="9" id="KW-0067">ATP-binding</keyword>
<dbReference type="Gene3D" id="3.30.450.20">
    <property type="entry name" value="PAS domain"/>
    <property type="match status" value="2"/>
</dbReference>
<evidence type="ECO:0000256" key="3">
    <source>
        <dbReference type="ARBA" id="ARBA00022553"/>
    </source>
</evidence>
<dbReference type="Gene3D" id="3.40.50.180">
    <property type="entry name" value="Methylesterase CheB, C-terminal domain"/>
    <property type="match status" value="1"/>
</dbReference>
<evidence type="ECO:0000313" key="17">
    <source>
        <dbReference type="Proteomes" id="UP000432727"/>
    </source>
</evidence>
<dbReference type="SUPFAM" id="SSF55874">
    <property type="entry name" value="ATPase domain of HSP90 chaperone/DNA topoisomerase II/histidine kinase"/>
    <property type="match status" value="1"/>
</dbReference>
<dbReference type="InterPro" id="IPR022641">
    <property type="entry name" value="CheR_N"/>
</dbReference>
<dbReference type="SUPFAM" id="SSF53335">
    <property type="entry name" value="S-adenosyl-L-methionine-dependent methyltransferases"/>
    <property type="match status" value="1"/>
</dbReference>
<keyword evidence="4" id="KW-0489">Methyltransferase</keyword>
<dbReference type="InterPro" id="IPR000780">
    <property type="entry name" value="CheR_MeTrfase"/>
</dbReference>
<dbReference type="PANTHER" id="PTHR24422:SF27">
    <property type="entry name" value="PROTEIN-GLUTAMATE O-METHYLTRANSFERASE"/>
    <property type="match status" value="1"/>
</dbReference>
<proteinExistence type="predicted"/>
<feature type="active site" evidence="10">
    <location>
        <position position="36"/>
    </location>
</feature>
<dbReference type="GO" id="GO:0008984">
    <property type="term" value="F:protein-glutamate methylesterase activity"/>
    <property type="evidence" value="ECO:0007669"/>
    <property type="project" value="InterPro"/>
</dbReference>
<dbReference type="GO" id="GO:0032259">
    <property type="term" value="P:methylation"/>
    <property type="evidence" value="ECO:0007669"/>
    <property type="project" value="UniProtKB-KW"/>
</dbReference>
<keyword evidence="8" id="KW-0418">Kinase</keyword>
<dbReference type="Pfam" id="PF01739">
    <property type="entry name" value="CheR"/>
    <property type="match status" value="1"/>
</dbReference>
<dbReference type="PROSITE" id="PS50113">
    <property type="entry name" value="PAC"/>
    <property type="match status" value="1"/>
</dbReference>